<evidence type="ECO:0000256" key="4">
    <source>
        <dbReference type="ARBA" id="ARBA00022807"/>
    </source>
</evidence>
<proteinExistence type="inferred from homology"/>
<evidence type="ECO:0000256" key="5">
    <source>
        <dbReference type="SAM" id="SignalP"/>
    </source>
</evidence>
<dbReference type="Proteomes" id="UP000253094">
    <property type="component" value="Unassembled WGS sequence"/>
</dbReference>
<gene>
    <name evidence="7" type="ORF">DQ384_13400</name>
</gene>
<accession>A0A367FMU1</accession>
<evidence type="ECO:0000259" key="6">
    <source>
        <dbReference type="PROSITE" id="PS51935"/>
    </source>
</evidence>
<dbReference type="OrthoDB" id="258587at2"/>
<dbReference type="InterPro" id="IPR038765">
    <property type="entry name" value="Papain-like_cys_pep_sf"/>
</dbReference>
<dbReference type="PANTHER" id="PTHR47359">
    <property type="entry name" value="PEPTIDOGLYCAN DL-ENDOPEPTIDASE CWLO"/>
    <property type="match status" value="1"/>
</dbReference>
<keyword evidence="4" id="KW-0788">Thiol protease</keyword>
<dbReference type="RefSeq" id="WP_114029076.1">
    <property type="nucleotide sequence ID" value="NZ_QOIL01000006.1"/>
</dbReference>
<dbReference type="GO" id="GO:0008234">
    <property type="term" value="F:cysteine-type peptidase activity"/>
    <property type="evidence" value="ECO:0007669"/>
    <property type="project" value="UniProtKB-KW"/>
</dbReference>
<evidence type="ECO:0000256" key="2">
    <source>
        <dbReference type="ARBA" id="ARBA00022670"/>
    </source>
</evidence>
<evidence type="ECO:0000256" key="3">
    <source>
        <dbReference type="ARBA" id="ARBA00022801"/>
    </source>
</evidence>
<evidence type="ECO:0000313" key="8">
    <source>
        <dbReference type="Proteomes" id="UP000253094"/>
    </source>
</evidence>
<reference evidence="7 8" key="1">
    <citation type="submission" date="2018-06" db="EMBL/GenBank/DDBJ databases">
        <title>Sphaerisporangium craniellae sp. nov., isolated from a marine sponge in the South China Sea.</title>
        <authorList>
            <person name="Li L."/>
        </authorList>
    </citation>
    <scope>NUCLEOTIDE SEQUENCE [LARGE SCALE GENOMIC DNA]</scope>
    <source>
        <strain evidence="7 8">CCTCC AA 208026</strain>
    </source>
</reference>
<dbReference type="PANTHER" id="PTHR47359:SF3">
    <property type="entry name" value="NLP_P60 DOMAIN-CONTAINING PROTEIN-RELATED"/>
    <property type="match status" value="1"/>
</dbReference>
<dbReference type="GO" id="GO:0006508">
    <property type="term" value="P:proteolysis"/>
    <property type="evidence" value="ECO:0007669"/>
    <property type="project" value="UniProtKB-KW"/>
</dbReference>
<dbReference type="InterPro" id="IPR000064">
    <property type="entry name" value="NLP_P60_dom"/>
</dbReference>
<protein>
    <submittedName>
        <fullName evidence="7">Peptidoglycan endopeptidase</fullName>
    </submittedName>
</protein>
<feature type="chain" id="PRO_5016902332" evidence="5">
    <location>
        <begin position="27"/>
        <end position="188"/>
    </location>
</feature>
<keyword evidence="2" id="KW-0645">Protease</keyword>
<sequence length="188" mass="20289">MRRSVRLAVAAAVLTLAAGSAPLVVAEKPNRVVAIARAILDGQKQSRWDGGAIPYVWGGGHGSLPGPSLGTCQGYHGSIRPCPADTTLGLDCSGLTRWVYQLAFKRDVLGGGNTDDHLRRLRRVPAKAARPGDLVFYGKVRKRTVRTHHVGIYIGGGKMINALRTGTTIRTDRVTVLPDLAGYYRYED</sequence>
<keyword evidence="5" id="KW-0732">Signal</keyword>
<dbReference type="Pfam" id="PF00877">
    <property type="entry name" value="NLPC_P60"/>
    <property type="match status" value="1"/>
</dbReference>
<dbReference type="SUPFAM" id="SSF54001">
    <property type="entry name" value="Cysteine proteinases"/>
    <property type="match status" value="1"/>
</dbReference>
<comment type="caution">
    <text evidence="7">The sequence shown here is derived from an EMBL/GenBank/DDBJ whole genome shotgun (WGS) entry which is preliminary data.</text>
</comment>
<organism evidence="7 8">
    <name type="scientific">Sphaerisporangium album</name>
    <dbReference type="NCBI Taxonomy" id="509200"/>
    <lineage>
        <taxon>Bacteria</taxon>
        <taxon>Bacillati</taxon>
        <taxon>Actinomycetota</taxon>
        <taxon>Actinomycetes</taxon>
        <taxon>Streptosporangiales</taxon>
        <taxon>Streptosporangiaceae</taxon>
        <taxon>Sphaerisporangium</taxon>
    </lineage>
</organism>
<dbReference type="AlphaFoldDB" id="A0A367FMU1"/>
<feature type="domain" description="NlpC/P60" evidence="6">
    <location>
        <begin position="32"/>
        <end position="188"/>
    </location>
</feature>
<evidence type="ECO:0000313" key="7">
    <source>
        <dbReference type="EMBL" id="RCG30945.1"/>
    </source>
</evidence>
<dbReference type="Gene3D" id="3.90.1720.10">
    <property type="entry name" value="endopeptidase domain like (from Nostoc punctiforme)"/>
    <property type="match status" value="1"/>
</dbReference>
<keyword evidence="3" id="KW-0378">Hydrolase</keyword>
<dbReference type="PROSITE" id="PS51935">
    <property type="entry name" value="NLPC_P60"/>
    <property type="match status" value="1"/>
</dbReference>
<feature type="signal peptide" evidence="5">
    <location>
        <begin position="1"/>
        <end position="26"/>
    </location>
</feature>
<evidence type="ECO:0000256" key="1">
    <source>
        <dbReference type="ARBA" id="ARBA00007074"/>
    </source>
</evidence>
<name>A0A367FMU1_9ACTN</name>
<comment type="similarity">
    <text evidence="1">Belongs to the peptidase C40 family.</text>
</comment>
<dbReference type="InterPro" id="IPR051794">
    <property type="entry name" value="PG_Endopeptidase_C40"/>
</dbReference>
<keyword evidence="8" id="KW-1185">Reference proteome</keyword>
<dbReference type="EMBL" id="QOIL01000006">
    <property type="protein sequence ID" value="RCG30945.1"/>
    <property type="molecule type" value="Genomic_DNA"/>
</dbReference>